<protein>
    <submittedName>
        <fullName evidence="1">Uncharacterized protein</fullName>
    </submittedName>
</protein>
<reference evidence="1" key="1">
    <citation type="submission" date="2024-02" db="EMBL/GenBank/DDBJ databases">
        <title>Metagenome Assembled Genome of Zalaria obscura JY119.</title>
        <authorList>
            <person name="Vighnesh L."/>
            <person name="Jagadeeshwari U."/>
            <person name="Venkata Ramana C."/>
            <person name="Sasikala C."/>
        </authorList>
    </citation>
    <scope>NUCLEOTIDE SEQUENCE</scope>
    <source>
        <strain evidence="1">JY119</strain>
    </source>
</reference>
<dbReference type="EMBL" id="JAMKPW020000009">
    <property type="protein sequence ID" value="KAK8215208.1"/>
    <property type="molecule type" value="Genomic_DNA"/>
</dbReference>
<evidence type="ECO:0000313" key="2">
    <source>
        <dbReference type="Proteomes" id="UP001320706"/>
    </source>
</evidence>
<keyword evidence="2" id="KW-1185">Reference proteome</keyword>
<name>A0ACC3SIS8_9PEZI</name>
<proteinExistence type="predicted"/>
<evidence type="ECO:0000313" key="1">
    <source>
        <dbReference type="EMBL" id="KAK8215208.1"/>
    </source>
</evidence>
<gene>
    <name evidence="1" type="ORF">M8818_002219</name>
</gene>
<sequence>MELPAPPLADMADTQTSPPGPTPMAQAYGLEYAETYTRALKTPGTAEYLAKKILTGNDGLSCPHEEKIFHPAPGKRPAETKIQKMTIPKRLGFFHMVKPVPGEVGHMGRVPFADGTQYLTLLETTNVCVDCYSKAVPDGFSTWSISYDKPRGVLQEPPHGFFPPFVQAGKNEEMCVEFYLQVSRLVSALYLGYGIVYCKRVKRAEKQQEVLEAPLEAFSLRTRLEKQVEAAPQQLSAYLTEADNIRKMFWEGSGGLTEWADLPHGPNHLEYGKGVDQILIASLARILNGGEDVPEGKYEANRHALTGKEFHRWDRRGDGPDLHDRWLELEKINNERHVPKHLRPPRPPPGVYAQYPGQPDGRLTPYRDLDIDEFLNRRRVPAEMIAALAEAGVYPQLKAELNKGLTTGPPDKLTDSELAEMDRVLSQPGTSVHHAQIQKAIAASRSGEPPPILMAKQPATPSTPLTAKQPATPSPPSRRQLPRAQTA</sequence>
<organism evidence="1 2">
    <name type="scientific">Zalaria obscura</name>
    <dbReference type="NCBI Taxonomy" id="2024903"/>
    <lineage>
        <taxon>Eukaryota</taxon>
        <taxon>Fungi</taxon>
        <taxon>Dikarya</taxon>
        <taxon>Ascomycota</taxon>
        <taxon>Pezizomycotina</taxon>
        <taxon>Dothideomycetes</taxon>
        <taxon>Dothideomycetidae</taxon>
        <taxon>Dothideales</taxon>
        <taxon>Zalariaceae</taxon>
        <taxon>Zalaria</taxon>
    </lineage>
</organism>
<comment type="caution">
    <text evidence="1">The sequence shown here is derived from an EMBL/GenBank/DDBJ whole genome shotgun (WGS) entry which is preliminary data.</text>
</comment>
<accession>A0ACC3SIS8</accession>
<dbReference type="Proteomes" id="UP001320706">
    <property type="component" value="Unassembled WGS sequence"/>
</dbReference>